<organism evidence="4 5">
    <name type="scientific">Lophiostoma macrostomum CBS 122681</name>
    <dbReference type="NCBI Taxonomy" id="1314788"/>
    <lineage>
        <taxon>Eukaryota</taxon>
        <taxon>Fungi</taxon>
        <taxon>Dikarya</taxon>
        <taxon>Ascomycota</taxon>
        <taxon>Pezizomycotina</taxon>
        <taxon>Dothideomycetes</taxon>
        <taxon>Pleosporomycetidae</taxon>
        <taxon>Pleosporales</taxon>
        <taxon>Lophiostomataceae</taxon>
        <taxon>Lophiostoma</taxon>
    </lineage>
</organism>
<evidence type="ECO:0000256" key="1">
    <source>
        <dbReference type="ARBA" id="ARBA00023242"/>
    </source>
</evidence>
<dbReference type="CDD" id="cd12148">
    <property type="entry name" value="fungal_TF_MHR"/>
    <property type="match status" value="1"/>
</dbReference>
<dbReference type="EMBL" id="MU004572">
    <property type="protein sequence ID" value="KAF2647909.1"/>
    <property type="molecule type" value="Genomic_DNA"/>
</dbReference>
<protein>
    <recommendedName>
        <fullName evidence="3">Xylanolytic transcriptional activator regulatory domain-containing protein</fullName>
    </recommendedName>
</protein>
<keyword evidence="5" id="KW-1185">Reference proteome</keyword>
<evidence type="ECO:0000259" key="3">
    <source>
        <dbReference type="SMART" id="SM00906"/>
    </source>
</evidence>
<accession>A0A6A6SJI8</accession>
<keyword evidence="1" id="KW-0539">Nucleus</keyword>
<evidence type="ECO:0000256" key="2">
    <source>
        <dbReference type="SAM" id="MobiDB-lite"/>
    </source>
</evidence>
<evidence type="ECO:0000313" key="4">
    <source>
        <dbReference type="EMBL" id="KAF2647909.1"/>
    </source>
</evidence>
<dbReference type="SMART" id="SM00906">
    <property type="entry name" value="Fungal_trans"/>
    <property type="match status" value="1"/>
</dbReference>
<dbReference type="Pfam" id="PF04082">
    <property type="entry name" value="Fungal_trans"/>
    <property type="match status" value="1"/>
</dbReference>
<feature type="domain" description="Xylanolytic transcriptional activator regulatory" evidence="3">
    <location>
        <begin position="241"/>
        <end position="315"/>
    </location>
</feature>
<dbReference type="AlphaFoldDB" id="A0A6A6SJI8"/>
<gene>
    <name evidence="4" type="ORF">K491DRAFT_708989</name>
</gene>
<dbReference type="GO" id="GO:0008270">
    <property type="term" value="F:zinc ion binding"/>
    <property type="evidence" value="ECO:0007669"/>
    <property type="project" value="InterPro"/>
</dbReference>
<dbReference type="OrthoDB" id="3266505at2759"/>
<dbReference type="PANTHER" id="PTHR46910:SF9">
    <property type="entry name" value="MISCELLANEOUS ZN(II)2CYS6 TRANSCRIPTION FACTOR (EUROFUNG)"/>
    <property type="match status" value="1"/>
</dbReference>
<dbReference type="GO" id="GO:0003677">
    <property type="term" value="F:DNA binding"/>
    <property type="evidence" value="ECO:0007669"/>
    <property type="project" value="InterPro"/>
</dbReference>
<reference evidence="4" key="1">
    <citation type="journal article" date="2020" name="Stud. Mycol.">
        <title>101 Dothideomycetes genomes: a test case for predicting lifestyles and emergence of pathogens.</title>
        <authorList>
            <person name="Haridas S."/>
            <person name="Albert R."/>
            <person name="Binder M."/>
            <person name="Bloem J."/>
            <person name="Labutti K."/>
            <person name="Salamov A."/>
            <person name="Andreopoulos B."/>
            <person name="Baker S."/>
            <person name="Barry K."/>
            <person name="Bills G."/>
            <person name="Bluhm B."/>
            <person name="Cannon C."/>
            <person name="Castanera R."/>
            <person name="Culley D."/>
            <person name="Daum C."/>
            <person name="Ezra D."/>
            <person name="Gonzalez J."/>
            <person name="Henrissat B."/>
            <person name="Kuo A."/>
            <person name="Liang C."/>
            <person name="Lipzen A."/>
            <person name="Lutzoni F."/>
            <person name="Magnuson J."/>
            <person name="Mondo S."/>
            <person name="Nolan M."/>
            <person name="Ohm R."/>
            <person name="Pangilinan J."/>
            <person name="Park H.-J."/>
            <person name="Ramirez L."/>
            <person name="Alfaro M."/>
            <person name="Sun H."/>
            <person name="Tritt A."/>
            <person name="Yoshinaga Y."/>
            <person name="Zwiers L.-H."/>
            <person name="Turgeon B."/>
            <person name="Goodwin S."/>
            <person name="Spatafora J."/>
            <person name="Crous P."/>
            <person name="Grigoriev I."/>
        </authorList>
    </citation>
    <scope>NUCLEOTIDE SEQUENCE</scope>
    <source>
        <strain evidence="4">CBS 122681</strain>
    </source>
</reference>
<dbReference type="GO" id="GO:0006351">
    <property type="term" value="P:DNA-templated transcription"/>
    <property type="evidence" value="ECO:0007669"/>
    <property type="project" value="InterPro"/>
</dbReference>
<dbReference type="GO" id="GO:0003700">
    <property type="term" value="F:DNA-binding transcription factor activity"/>
    <property type="evidence" value="ECO:0007669"/>
    <property type="project" value="InterPro"/>
</dbReference>
<feature type="region of interest" description="Disordered" evidence="2">
    <location>
        <begin position="66"/>
        <end position="92"/>
    </location>
</feature>
<feature type="region of interest" description="Disordered" evidence="2">
    <location>
        <begin position="1"/>
        <end position="40"/>
    </location>
</feature>
<sequence length="653" mass="73013">MDREADASSQLSPDGERAAKRRRISASPTHPPREVGLMRNLPGDKFPSFVGSASGIHFIRSVYGSVRQPQPSSGAQARTPEKDIVPGEDDYLSSEVPGATRRLWKDDEVATAPVFHLDCQDLIGWSSSYFTNWHPPYPFLHAPTVLGLFEKLQQNGVPPADTHDNFEMITVRSIMSTSLADRRQSQICSEPRIPNVLVFETYDQAIGSLQRALSRPASVCSLQAALSVQVFLVSMLRLNAASRLGGLIIRMALQLGLHRCPNRFPSFSSQDRELRQRLFWSIYCIDRLICQSMGLPLSLRDDDIDVCYPSEERHQTPCSPSDTRLRCLEFLARHSEIRGHIMELRNKSIKHSQKETDEAVAITARLTRWWNDVEDFADSEPLVLSTYHRTVLTILYHESMISLNRPILALNRSGSAYDAALQHCLGSSRFIITTLYEMLSQTDRAAQQSSAITLLWPSFTWGVWMSTFIVFHAAHSKQISHRTMARLTERSSRILLHVSRRGSVWPDACASAIQHLRAHLLHGRASDGSEGHTPQSSSYAVPLETQIPDHVGQVTAGAPTVSRDESTRLRVNMLPTNTRHRSWRQDISTAPGAPNMTRSTPSPPNDAGVKEAWNTNFGHDGDTSESGVDPFAGFDIPFWLGQDEYAGLVNEWS</sequence>
<evidence type="ECO:0000313" key="5">
    <source>
        <dbReference type="Proteomes" id="UP000799324"/>
    </source>
</evidence>
<name>A0A6A6SJI8_9PLEO</name>
<dbReference type="InterPro" id="IPR007219">
    <property type="entry name" value="XnlR_reg_dom"/>
</dbReference>
<dbReference type="PANTHER" id="PTHR46910">
    <property type="entry name" value="TRANSCRIPTION FACTOR PDR1"/>
    <property type="match status" value="1"/>
</dbReference>
<proteinExistence type="predicted"/>
<dbReference type="Proteomes" id="UP000799324">
    <property type="component" value="Unassembled WGS sequence"/>
</dbReference>
<feature type="compositionally biased region" description="Polar residues" evidence="2">
    <location>
        <begin position="67"/>
        <end position="76"/>
    </location>
</feature>
<feature type="region of interest" description="Disordered" evidence="2">
    <location>
        <begin position="578"/>
        <end position="607"/>
    </location>
</feature>
<dbReference type="InterPro" id="IPR050987">
    <property type="entry name" value="AtrR-like"/>
</dbReference>